<feature type="transmembrane region" description="Helical" evidence="5">
    <location>
        <begin position="87"/>
        <end position="104"/>
    </location>
</feature>
<evidence type="ECO:0000256" key="2">
    <source>
        <dbReference type="ARBA" id="ARBA00022692"/>
    </source>
</evidence>
<dbReference type="PROSITE" id="PS50850">
    <property type="entry name" value="MFS"/>
    <property type="match status" value="1"/>
</dbReference>
<keyword evidence="4 5" id="KW-0472">Membrane</keyword>
<feature type="transmembrane region" description="Helical" evidence="5">
    <location>
        <begin position="151"/>
        <end position="172"/>
    </location>
</feature>
<dbReference type="PANTHER" id="PTHR23514:SF13">
    <property type="entry name" value="INNER MEMBRANE PROTEIN YBJJ"/>
    <property type="match status" value="1"/>
</dbReference>
<feature type="transmembrane region" description="Helical" evidence="5">
    <location>
        <begin position="310"/>
        <end position="331"/>
    </location>
</feature>
<comment type="subcellular location">
    <subcellularLocation>
        <location evidence="1">Cell membrane</location>
        <topology evidence="1">Multi-pass membrane protein</topology>
    </subcellularLocation>
</comment>
<protein>
    <submittedName>
        <fullName evidence="7">Fucose permease</fullName>
    </submittedName>
</protein>
<dbReference type="InterPro" id="IPR020846">
    <property type="entry name" value="MFS_dom"/>
</dbReference>
<dbReference type="Gene3D" id="1.20.1250.20">
    <property type="entry name" value="MFS general substrate transporter like domains"/>
    <property type="match status" value="2"/>
</dbReference>
<evidence type="ECO:0000313" key="8">
    <source>
        <dbReference type="Proteomes" id="UP000237752"/>
    </source>
</evidence>
<feature type="transmembrane region" description="Helical" evidence="5">
    <location>
        <begin position="21"/>
        <end position="40"/>
    </location>
</feature>
<dbReference type="InterPro" id="IPR051788">
    <property type="entry name" value="MFS_Transporter"/>
</dbReference>
<feature type="transmembrane region" description="Helical" evidence="5">
    <location>
        <begin position="254"/>
        <end position="272"/>
    </location>
</feature>
<gene>
    <name evidence="7" type="ORF">CLV47_10681</name>
</gene>
<feature type="transmembrane region" description="Helical" evidence="5">
    <location>
        <begin position="284"/>
        <end position="304"/>
    </location>
</feature>
<keyword evidence="3 5" id="KW-1133">Transmembrane helix</keyword>
<feature type="transmembrane region" description="Helical" evidence="5">
    <location>
        <begin position="375"/>
        <end position="398"/>
    </location>
</feature>
<organism evidence="7 8">
    <name type="scientific">Antricoccus suffuscus</name>
    <dbReference type="NCBI Taxonomy" id="1629062"/>
    <lineage>
        <taxon>Bacteria</taxon>
        <taxon>Bacillati</taxon>
        <taxon>Actinomycetota</taxon>
        <taxon>Actinomycetes</taxon>
        <taxon>Geodermatophilales</taxon>
        <taxon>Antricoccaceae</taxon>
        <taxon>Antricoccus</taxon>
    </lineage>
</organism>
<evidence type="ECO:0000256" key="3">
    <source>
        <dbReference type="ARBA" id="ARBA00022989"/>
    </source>
</evidence>
<name>A0A2T1A0S5_9ACTN</name>
<feature type="domain" description="Major facilitator superfamily (MFS) profile" evidence="6">
    <location>
        <begin position="1"/>
        <end position="403"/>
    </location>
</feature>
<dbReference type="PANTHER" id="PTHR23514">
    <property type="entry name" value="BYPASS OF STOP CODON PROTEIN 6"/>
    <property type="match status" value="1"/>
</dbReference>
<feature type="transmembrane region" description="Helical" evidence="5">
    <location>
        <begin position="178"/>
        <end position="198"/>
    </location>
</feature>
<dbReference type="EMBL" id="PVUE01000006">
    <property type="protein sequence ID" value="PRZ42210.1"/>
    <property type="molecule type" value="Genomic_DNA"/>
</dbReference>
<accession>A0A2T1A0S5</accession>
<feature type="transmembrane region" description="Helical" evidence="5">
    <location>
        <begin position="219"/>
        <end position="242"/>
    </location>
</feature>
<dbReference type="InterPro" id="IPR011701">
    <property type="entry name" value="MFS"/>
</dbReference>
<dbReference type="GO" id="GO:0005886">
    <property type="term" value="C:plasma membrane"/>
    <property type="evidence" value="ECO:0007669"/>
    <property type="project" value="UniProtKB-SubCell"/>
</dbReference>
<feature type="transmembrane region" description="Helical" evidence="5">
    <location>
        <begin position="60"/>
        <end position="80"/>
    </location>
</feature>
<dbReference type="CDD" id="cd17393">
    <property type="entry name" value="MFS_MosC_like"/>
    <property type="match status" value="1"/>
</dbReference>
<dbReference type="InterPro" id="IPR036259">
    <property type="entry name" value="MFS_trans_sf"/>
</dbReference>
<feature type="transmembrane region" description="Helical" evidence="5">
    <location>
        <begin position="343"/>
        <end position="363"/>
    </location>
</feature>
<dbReference type="Pfam" id="PF07690">
    <property type="entry name" value="MFS_1"/>
    <property type="match status" value="2"/>
</dbReference>
<dbReference type="SUPFAM" id="SSF103473">
    <property type="entry name" value="MFS general substrate transporter"/>
    <property type="match status" value="1"/>
</dbReference>
<sequence length="406" mass="41446">MPRGIEAEHLHTSMTTGRLRSARIAVTATFGVHALLFASWTAHIPQLKGRLGLSDGTLGTALLGAPIGSILAILVTGWVLPKFGSRPVVLVSLIGYCLSGALIGTSGSMFALFGTLTLWGAFQGSLDVAMNTQGVTIEQSLKRPIMSGLHGAWSLGALLGAAVGAFCVSRGITLNAQLLVAGIVCAVVVGVLTVSMLPDGHQKLTHRPGRRHKLFPAPVLILGAVAAACMICEGAAADWSAVYLRDSLCTSATYAAYGFAAFSVGMVLIRLTGNWLLQRISPRALLPALGLVATAGLTTALLAGDPAISLGGFFLLGLGLASVVPTAFSAAGDLATQGGNAGTSIATVSALGWAGFVCGPPLIGHLANLTSLPHALLLIPILTLAMAAAIRFTGVFAIRPHANPDV</sequence>
<evidence type="ECO:0000256" key="5">
    <source>
        <dbReference type="SAM" id="Phobius"/>
    </source>
</evidence>
<dbReference type="AlphaFoldDB" id="A0A2T1A0S5"/>
<evidence type="ECO:0000313" key="7">
    <source>
        <dbReference type="EMBL" id="PRZ42210.1"/>
    </source>
</evidence>
<evidence type="ECO:0000256" key="4">
    <source>
        <dbReference type="ARBA" id="ARBA00023136"/>
    </source>
</evidence>
<dbReference type="Proteomes" id="UP000237752">
    <property type="component" value="Unassembled WGS sequence"/>
</dbReference>
<proteinExistence type="predicted"/>
<keyword evidence="8" id="KW-1185">Reference proteome</keyword>
<evidence type="ECO:0000259" key="6">
    <source>
        <dbReference type="PROSITE" id="PS50850"/>
    </source>
</evidence>
<reference evidence="7 8" key="1">
    <citation type="submission" date="2018-03" db="EMBL/GenBank/DDBJ databases">
        <title>Genomic Encyclopedia of Archaeal and Bacterial Type Strains, Phase II (KMG-II): from individual species to whole genera.</title>
        <authorList>
            <person name="Goeker M."/>
        </authorList>
    </citation>
    <scope>NUCLEOTIDE SEQUENCE [LARGE SCALE GENOMIC DNA]</scope>
    <source>
        <strain evidence="7 8">DSM 100065</strain>
    </source>
</reference>
<evidence type="ECO:0000256" key="1">
    <source>
        <dbReference type="ARBA" id="ARBA00004651"/>
    </source>
</evidence>
<keyword evidence="2 5" id="KW-0812">Transmembrane</keyword>
<dbReference type="GO" id="GO:0022857">
    <property type="term" value="F:transmembrane transporter activity"/>
    <property type="evidence" value="ECO:0007669"/>
    <property type="project" value="InterPro"/>
</dbReference>
<comment type="caution">
    <text evidence="7">The sequence shown here is derived from an EMBL/GenBank/DDBJ whole genome shotgun (WGS) entry which is preliminary data.</text>
</comment>